<name>A0A6N7UTK0_9FIRM</name>
<sequence length="221" mass="24763">MTGVISYVLLLGNLQQTYLAAAIAISLLPYLLLFLEKRYKESIRGGVLLLAAGLVQKFLLQDAKGVWASLFLFLTVIFLRMAPGIMMGKYAFVTTGMSDLVCALKKMRLPDQIVIPMTVMARFFYTVREDYRQVKDAMYLHGLTTARLLVHPVRLLEYRTVPLLMCLTRTADEVAVSALTRGMEVGKRRSSISGTKLTGIDYAFFALMLLVIGVYIRGKYA</sequence>
<feature type="transmembrane region" description="Helical" evidence="6">
    <location>
        <begin position="17"/>
        <end position="35"/>
    </location>
</feature>
<evidence type="ECO:0000256" key="4">
    <source>
        <dbReference type="ARBA" id="ARBA00022989"/>
    </source>
</evidence>
<evidence type="ECO:0000256" key="3">
    <source>
        <dbReference type="ARBA" id="ARBA00022692"/>
    </source>
</evidence>
<evidence type="ECO:0000313" key="7">
    <source>
        <dbReference type="EMBL" id="MSR94394.1"/>
    </source>
</evidence>
<evidence type="ECO:0000256" key="6">
    <source>
        <dbReference type="SAM" id="Phobius"/>
    </source>
</evidence>
<dbReference type="PANTHER" id="PTHR34857:SF2">
    <property type="entry name" value="SLL0384 PROTEIN"/>
    <property type="match status" value="1"/>
</dbReference>
<reference evidence="7 8" key="1">
    <citation type="submission" date="2019-08" db="EMBL/GenBank/DDBJ databases">
        <title>In-depth cultivation of the pig gut microbiome towards novel bacterial diversity and tailored functional studies.</title>
        <authorList>
            <person name="Wylensek D."/>
            <person name="Hitch T.C.A."/>
            <person name="Clavel T."/>
        </authorList>
    </citation>
    <scope>NUCLEOTIDE SEQUENCE [LARGE SCALE GENOMIC DNA]</scope>
    <source>
        <strain evidence="7 8">68-1-5</strain>
    </source>
</reference>
<dbReference type="InterPro" id="IPR051611">
    <property type="entry name" value="ECF_transporter_component"/>
</dbReference>
<organism evidence="7 8">
    <name type="scientific">Suipraeoptans intestinalis</name>
    <dbReference type="NCBI Taxonomy" id="2606628"/>
    <lineage>
        <taxon>Bacteria</taxon>
        <taxon>Bacillati</taxon>
        <taxon>Bacillota</taxon>
        <taxon>Clostridia</taxon>
        <taxon>Lachnospirales</taxon>
        <taxon>Lachnospiraceae</taxon>
        <taxon>Suipraeoptans</taxon>
    </lineage>
</organism>
<dbReference type="GO" id="GO:0005886">
    <property type="term" value="C:plasma membrane"/>
    <property type="evidence" value="ECO:0007669"/>
    <property type="project" value="UniProtKB-ARBA"/>
</dbReference>
<keyword evidence="5 6" id="KW-0472">Membrane</keyword>
<proteinExistence type="predicted"/>
<dbReference type="AlphaFoldDB" id="A0A6N7UTK0"/>
<protein>
    <submittedName>
        <fullName evidence="7">Energy-coupling factor transporter transmembrane protein EcfT</fullName>
    </submittedName>
</protein>
<evidence type="ECO:0000256" key="5">
    <source>
        <dbReference type="ARBA" id="ARBA00023136"/>
    </source>
</evidence>
<evidence type="ECO:0000256" key="2">
    <source>
        <dbReference type="ARBA" id="ARBA00022475"/>
    </source>
</evidence>
<dbReference type="Pfam" id="PF02361">
    <property type="entry name" value="CbiQ"/>
    <property type="match status" value="1"/>
</dbReference>
<comment type="subcellular location">
    <subcellularLocation>
        <location evidence="1">Membrane</location>
        <topology evidence="1">Multi-pass membrane protein</topology>
    </subcellularLocation>
</comment>
<evidence type="ECO:0000256" key="1">
    <source>
        <dbReference type="ARBA" id="ARBA00004141"/>
    </source>
</evidence>
<feature type="transmembrane region" description="Helical" evidence="6">
    <location>
        <begin position="65"/>
        <end position="82"/>
    </location>
</feature>
<dbReference type="CDD" id="cd16914">
    <property type="entry name" value="EcfT"/>
    <property type="match status" value="1"/>
</dbReference>
<keyword evidence="8" id="KW-1185">Reference proteome</keyword>
<keyword evidence="2" id="KW-1003">Cell membrane</keyword>
<evidence type="ECO:0000313" key="8">
    <source>
        <dbReference type="Proteomes" id="UP000434409"/>
    </source>
</evidence>
<accession>A0A6N7UTK0</accession>
<gene>
    <name evidence="7" type="ORF">FYJ34_09035</name>
</gene>
<feature type="transmembrane region" description="Helical" evidence="6">
    <location>
        <begin position="197"/>
        <end position="216"/>
    </location>
</feature>
<dbReference type="Proteomes" id="UP000434409">
    <property type="component" value="Unassembled WGS sequence"/>
</dbReference>
<dbReference type="EMBL" id="VULY01000018">
    <property type="protein sequence ID" value="MSR94394.1"/>
    <property type="molecule type" value="Genomic_DNA"/>
</dbReference>
<comment type="caution">
    <text evidence="7">The sequence shown here is derived from an EMBL/GenBank/DDBJ whole genome shotgun (WGS) entry which is preliminary data.</text>
</comment>
<dbReference type="InterPro" id="IPR003339">
    <property type="entry name" value="ABC/ECF_trnsptr_transmembrane"/>
</dbReference>
<keyword evidence="4 6" id="KW-1133">Transmembrane helix</keyword>
<keyword evidence="3 6" id="KW-0812">Transmembrane</keyword>
<dbReference type="PANTHER" id="PTHR34857">
    <property type="entry name" value="SLL0384 PROTEIN"/>
    <property type="match status" value="1"/>
</dbReference>